<accession>A0A099D3X9</accession>
<dbReference type="eggNOG" id="COG1302">
    <property type="taxonomic scope" value="Bacteria"/>
</dbReference>
<dbReference type="AlphaFoldDB" id="A0A099D3X9"/>
<dbReference type="Proteomes" id="UP000029737">
    <property type="component" value="Unassembled WGS sequence"/>
</dbReference>
<name>A0A099D3X9_9ACTN</name>
<organism evidence="1 4">
    <name type="scientific">Actinopolyspora erythraea</name>
    <dbReference type="NCBI Taxonomy" id="414996"/>
    <lineage>
        <taxon>Bacteria</taxon>
        <taxon>Bacillati</taxon>
        <taxon>Actinomycetota</taxon>
        <taxon>Actinomycetes</taxon>
        <taxon>Actinopolysporales</taxon>
        <taxon>Actinopolysporaceae</taxon>
        <taxon>Actinopolyspora</taxon>
    </lineage>
</organism>
<dbReference type="Proteomes" id="UP000215043">
    <property type="component" value="Chromosome"/>
</dbReference>
<protein>
    <recommendedName>
        <fullName evidence="5">Asp23/Gls24 family protein</fullName>
    </recommendedName>
</protein>
<dbReference type="RefSeq" id="WP_043574378.1">
    <property type="nucleotide sequence ID" value="NZ_CP022752.1"/>
</dbReference>
<evidence type="ECO:0008006" key="5">
    <source>
        <dbReference type="Google" id="ProtNLM"/>
    </source>
</evidence>
<dbReference type="HOGENOM" id="CLU_160020_2_1_11"/>
<reference evidence="2 3" key="1">
    <citation type="journal article" date="2014" name="PLoS ONE">
        <title>Identification and Characterization of a New Erythromycin Biosynthetic Gene Cluster in Actinopolyspora erythraea YIM90600, a Novel Erythronolide-Producing Halophilic Actinomycete Isolated from Salt Field.</title>
        <authorList>
            <person name="Chen D."/>
            <person name="Feng J."/>
            <person name="Huang L."/>
            <person name="Zhang Q."/>
            <person name="Wu J."/>
            <person name="Zhu X."/>
            <person name="Duan Y."/>
            <person name="Xu Z."/>
        </authorList>
    </citation>
    <scope>NUCLEOTIDE SEQUENCE [LARGE SCALE GENOMIC DNA]</scope>
    <source>
        <strain evidence="2 3">YIM90600</strain>
    </source>
</reference>
<dbReference type="OrthoDB" id="5195799at2"/>
<evidence type="ECO:0000313" key="1">
    <source>
        <dbReference type="EMBL" id="ASU79479.1"/>
    </source>
</evidence>
<dbReference type="KEGG" id="aey:CDG81_15695"/>
<evidence type="ECO:0000313" key="3">
    <source>
        <dbReference type="Proteomes" id="UP000029737"/>
    </source>
</evidence>
<proteinExistence type="predicted"/>
<sequence>MSTDQGTEREHEHLAERIAAAVLEHPCVARLDGGEHGTVATHLPGRRVTGVRTAADTDGPTEVCVVLLLRRPLPDLVAEIRERVREVTGEARIDVTVADVLEQPEPDQRAGERT</sequence>
<dbReference type="EMBL" id="CP022752">
    <property type="protein sequence ID" value="ASU79479.1"/>
    <property type="molecule type" value="Genomic_DNA"/>
</dbReference>
<reference evidence="1 4" key="2">
    <citation type="submission" date="2017-08" db="EMBL/GenBank/DDBJ databases">
        <title>The complete genome sequence of moderately halophilic actinomycete Actinopolyspora erythraea YIM 90600, the producer of novel erythromycin, novel actinopolysporins A-C and tubercidin.</title>
        <authorList>
            <person name="Yin M."/>
            <person name="Tang S."/>
        </authorList>
    </citation>
    <scope>NUCLEOTIDE SEQUENCE [LARGE SCALE GENOMIC DNA]</scope>
    <source>
        <strain evidence="1 4">YIM 90600</strain>
    </source>
</reference>
<evidence type="ECO:0000313" key="2">
    <source>
        <dbReference type="EMBL" id="KGI80893.1"/>
    </source>
</evidence>
<gene>
    <name evidence="1" type="ORF">CDG81_15695</name>
    <name evidence="2" type="ORF">IL38_14065</name>
</gene>
<evidence type="ECO:0000313" key="4">
    <source>
        <dbReference type="Proteomes" id="UP000215043"/>
    </source>
</evidence>
<keyword evidence="3" id="KW-1185">Reference proteome</keyword>
<dbReference type="EMBL" id="JPMV01000025">
    <property type="protein sequence ID" value="KGI80893.1"/>
    <property type="molecule type" value="Genomic_DNA"/>
</dbReference>